<dbReference type="EMBL" id="PEWA01000060">
    <property type="protein sequence ID" value="PIU73003.1"/>
    <property type="molecule type" value="Genomic_DNA"/>
</dbReference>
<organism evidence="2 3">
    <name type="scientific">Candidatus Shapirobacteria bacterium CG06_land_8_20_14_3_00_40_12</name>
    <dbReference type="NCBI Taxonomy" id="1974881"/>
    <lineage>
        <taxon>Bacteria</taxon>
        <taxon>Candidatus Shapironibacteriota</taxon>
    </lineage>
</organism>
<feature type="compositionally biased region" description="Polar residues" evidence="1">
    <location>
        <begin position="53"/>
        <end position="63"/>
    </location>
</feature>
<dbReference type="Proteomes" id="UP000231407">
    <property type="component" value="Unassembled WGS sequence"/>
</dbReference>
<accession>A0A2M7AR37</accession>
<evidence type="ECO:0000256" key="1">
    <source>
        <dbReference type="SAM" id="MobiDB-lite"/>
    </source>
</evidence>
<evidence type="ECO:0000313" key="3">
    <source>
        <dbReference type="Proteomes" id="UP000231407"/>
    </source>
</evidence>
<comment type="caution">
    <text evidence="2">The sequence shown here is derived from an EMBL/GenBank/DDBJ whole genome shotgun (WGS) entry which is preliminary data.</text>
</comment>
<name>A0A2M7AR37_9BACT</name>
<gene>
    <name evidence="2" type="ORF">COS78_04200</name>
</gene>
<dbReference type="AlphaFoldDB" id="A0A2M7AR37"/>
<feature type="region of interest" description="Disordered" evidence="1">
    <location>
        <begin position="49"/>
        <end position="76"/>
    </location>
</feature>
<sequence length="124" mass="13844">MPQSQEKKENRIEPLVSGEVVKSRLIDVDSAKEILVPREIKSWMEKVEEAATATPQVNDNTGQPLLTSSPPPSPKVTLPITRNSFLAGFQKTISDAGHWLSRFILRLIKLNKGQVIFKPPQNES</sequence>
<proteinExistence type="predicted"/>
<evidence type="ECO:0000313" key="2">
    <source>
        <dbReference type="EMBL" id="PIU73003.1"/>
    </source>
</evidence>
<reference evidence="3" key="1">
    <citation type="submission" date="2017-09" db="EMBL/GenBank/DDBJ databases">
        <title>Depth-based differentiation of microbial function through sediment-hosted aquifers and enrichment of novel symbionts in the deep terrestrial subsurface.</title>
        <authorList>
            <person name="Probst A.J."/>
            <person name="Ladd B."/>
            <person name="Jarett J.K."/>
            <person name="Geller-Mcgrath D.E."/>
            <person name="Sieber C.M.K."/>
            <person name="Emerson J.B."/>
            <person name="Anantharaman K."/>
            <person name="Thomas B.C."/>
            <person name="Malmstrom R."/>
            <person name="Stieglmeier M."/>
            <person name="Klingl A."/>
            <person name="Woyke T."/>
            <person name="Ryan C.M."/>
            <person name="Banfield J.F."/>
        </authorList>
    </citation>
    <scope>NUCLEOTIDE SEQUENCE [LARGE SCALE GENOMIC DNA]</scope>
</reference>
<protein>
    <submittedName>
        <fullName evidence="2">Uncharacterized protein</fullName>
    </submittedName>
</protein>